<evidence type="ECO:0000313" key="1">
    <source>
        <dbReference type="EMBL" id="CDM67373.1"/>
    </source>
</evidence>
<dbReference type="AlphaFoldDB" id="W6RT03"/>
<dbReference type="EMBL" id="HG917868">
    <property type="protein sequence ID" value="CDM67373.1"/>
    <property type="molecule type" value="Genomic_DNA"/>
</dbReference>
<dbReference type="RefSeq" id="WP_044035838.1">
    <property type="nucleotide sequence ID" value="NZ_HG917868.1"/>
</dbReference>
<evidence type="ECO:0000313" key="2">
    <source>
        <dbReference type="Proteomes" id="UP000019426"/>
    </source>
</evidence>
<protein>
    <recommendedName>
        <fullName evidence="3">YbjN domain-containing protein</fullName>
    </recommendedName>
</protein>
<dbReference type="KEGG" id="clt:CM240_0203"/>
<organism evidence="1 2">
    <name type="scientific">Clostridium bornimense</name>
    <dbReference type="NCBI Taxonomy" id="1216932"/>
    <lineage>
        <taxon>Bacteria</taxon>
        <taxon>Bacillati</taxon>
        <taxon>Bacillota</taxon>
        <taxon>Clostridia</taxon>
        <taxon>Eubacteriales</taxon>
        <taxon>Clostridiaceae</taxon>
        <taxon>Clostridium</taxon>
    </lineage>
</organism>
<reference evidence="1 2" key="1">
    <citation type="submission" date="2013-11" db="EMBL/GenBank/DDBJ databases">
        <title>Complete genome sequence of Clostridum sp. M2/40.</title>
        <authorList>
            <person name="Wibberg D."/>
            <person name="Puehler A."/>
            <person name="Schlueter A."/>
        </authorList>
    </citation>
    <scope>NUCLEOTIDE SEQUENCE [LARGE SCALE GENOMIC DNA]</scope>
    <source>
        <strain evidence="2">M2/40</strain>
    </source>
</reference>
<name>W6RT03_9CLOT</name>
<dbReference type="STRING" id="1216932.CM240_0203"/>
<gene>
    <name evidence="1" type="ORF">CM240_0203</name>
</gene>
<dbReference type="HOGENOM" id="CLU_1841606_0_0_9"/>
<proteinExistence type="predicted"/>
<sequence>MKECAKEFIEFLKSKGFEIRVKEEEKTIIVGFISAIDKEKKVFFTIVFDEEDYRILIQGAKFLPKIKEERRPLVYEAINIANDTGLNYKYTTTEDEVFIDGYYLIRILDNFNINMLNRIIIEMQDRIKSDYEIFMKVMN</sequence>
<dbReference type="Proteomes" id="UP000019426">
    <property type="component" value="Chromosome M2/40_rep1"/>
</dbReference>
<keyword evidence="2" id="KW-1185">Reference proteome</keyword>
<evidence type="ECO:0008006" key="3">
    <source>
        <dbReference type="Google" id="ProtNLM"/>
    </source>
</evidence>
<dbReference type="PATRIC" id="fig|1216932.3.peg.182"/>
<accession>W6RT03</accession>